<dbReference type="HOGENOM" id="CLU_967217_0_0_1"/>
<dbReference type="EMBL" id="DS268802">
    <property type="protein sequence ID" value="EFP02283.1"/>
    <property type="molecule type" value="Genomic_DNA"/>
</dbReference>
<dbReference type="AlphaFoldDB" id="E3NKH2"/>
<dbReference type="OrthoDB" id="10264848at2759"/>
<sequence length="288" mass="33568">MTGIAVELLTKTWRSLYWNNIGRQLKDKYLEPNISYRLLEEINGTKAQPAYKHVGYHFSTLDQLFTVLHKKPSTVAELLNSFDKNDVSFPMMQSFRILIGFRRCTFDGCTFDENLPPDVEITCKAKSSFVGFVADINVLTKMIRSTPASTNNNTERIVSTCEKLPETFICTAQKSNVENSEECSKVPTLRNIHRKVQKSLKKPEPRSMMPSKSKTKNKGFWGRKTLTCSFWTIHQESMWKRVSWNVLTMKQRRQGAGRKQNDCCWIRRQHANRHRLRHQLSQRKPSFE</sequence>
<evidence type="ECO:0000313" key="3">
    <source>
        <dbReference type="Proteomes" id="UP000008281"/>
    </source>
</evidence>
<reference evidence="2" key="1">
    <citation type="submission" date="2007-07" db="EMBL/GenBank/DDBJ databases">
        <title>PCAP assembly of the Caenorhabditis remanei genome.</title>
        <authorList>
            <consortium name="The Caenorhabditis remanei Sequencing Consortium"/>
            <person name="Wilson R.K."/>
        </authorList>
    </citation>
    <scope>NUCLEOTIDE SEQUENCE [LARGE SCALE GENOMIC DNA]</scope>
    <source>
        <strain evidence="2">PB4641</strain>
    </source>
</reference>
<dbReference type="InParanoid" id="E3NKH2"/>
<evidence type="ECO:0000256" key="1">
    <source>
        <dbReference type="SAM" id="MobiDB-lite"/>
    </source>
</evidence>
<feature type="region of interest" description="Disordered" evidence="1">
    <location>
        <begin position="197"/>
        <end position="218"/>
    </location>
</feature>
<dbReference type="STRING" id="31234.E3NKH2"/>
<protein>
    <submittedName>
        <fullName evidence="2">Uncharacterized protein</fullName>
    </submittedName>
</protein>
<accession>E3NKH2</accession>
<keyword evidence="3" id="KW-1185">Reference proteome</keyword>
<dbReference type="eggNOG" id="KOG2319">
    <property type="taxonomic scope" value="Eukaryota"/>
</dbReference>
<organism evidence="3">
    <name type="scientific">Caenorhabditis remanei</name>
    <name type="common">Caenorhabditis vulgaris</name>
    <dbReference type="NCBI Taxonomy" id="31234"/>
    <lineage>
        <taxon>Eukaryota</taxon>
        <taxon>Metazoa</taxon>
        <taxon>Ecdysozoa</taxon>
        <taxon>Nematoda</taxon>
        <taxon>Chromadorea</taxon>
        <taxon>Rhabditida</taxon>
        <taxon>Rhabditina</taxon>
        <taxon>Rhabditomorpha</taxon>
        <taxon>Rhabditoidea</taxon>
        <taxon>Rhabditidae</taxon>
        <taxon>Peloderinae</taxon>
        <taxon>Caenorhabditis</taxon>
    </lineage>
</organism>
<proteinExistence type="predicted"/>
<name>E3NKH2_CAERE</name>
<evidence type="ECO:0000313" key="2">
    <source>
        <dbReference type="EMBL" id="EFP02283.1"/>
    </source>
</evidence>
<dbReference type="Proteomes" id="UP000008281">
    <property type="component" value="Unassembled WGS sequence"/>
</dbReference>
<gene>
    <name evidence="2" type="ORF">CRE_24846</name>
</gene>